<reference evidence="2" key="1">
    <citation type="submission" date="2016-12" db="EMBL/GenBank/DDBJ databases">
        <title>The genomes of Aspergillus section Nigri reveals drivers in fungal speciation.</title>
        <authorList>
            <consortium name="DOE Joint Genome Institute"/>
            <person name="Vesth T.C."/>
            <person name="Nybo J."/>
            <person name="Theobald S."/>
            <person name="Brandl J."/>
            <person name="Frisvad J.C."/>
            <person name="Nielsen K.F."/>
            <person name="Lyhne E.K."/>
            <person name="Kogle M.E."/>
            <person name="Kuo A."/>
            <person name="Riley R."/>
            <person name="Clum A."/>
            <person name="Nolan M."/>
            <person name="Lipzen A."/>
            <person name="Salamov A."/>
            <person name="Henrissat B."/>
            <person name="Wiebenga A."/>
            <person name="De vries R.P."/>
            <person name="Grigoriev I.V."/>
            <person name="Mortensen U.H."/>
            <person name="Andersen M.R."/>
            <person name="Baker S.E."/>
        </authorList>
    </citation>
    <scope>NUCLEOTIDE SEQUENCE</scope>
    <source>
        <strain evidence="2">CBS 122712</strain>
    </source>
</reference>
<evidence type="ECO:0000313" key="3">
    <source>
        <dbReference type="Proteomes" id="UP000246171"/>
    </source>
</evidence>
<evidence type="ECO:0000256" key="1">
    <source>
        <dbReference type="SAM" id="MobiDB-lite"/>
    </source>
</evidence>
<sequence>MENRKRKADDELDPSTVDVGSVPEVDPSTSDSVPKVEPTTADSVPRGGPITADSISKVDPAMAAYIEKRRKQKDEWLERQGKALWKNYWTVREQQLSKPFGPRPSYPEVIEVWQRDEVR</sequence>
<dbReference type="GeneID" id="37052669"/>
<dbReference type="RefSeq" id="XP_025390660.1">
    <property type="nucleotide sequence ID" value="XM_025530707.1"/>
</dbReference>
<proteinExistence type="predicted"/>
<evidence type="ECO:0000313" key="2">
    <source>
        <dbReference type="EMBL" id="PWY78868.1"/>
    </source>
</evidence>
<dbReference type="AlphaFoldDB" id="A0A317W129"/>
<dbReference type="Proteomes" id="UP000246171">
    <property type="component" value="Unassembled WGS sequence"/>
</dbReference>
<gene>
    <name evidence="2" type="ORF">BO83DRAFT_376404</name>
</gene>
<organism evidence="2 3">
    <name type="scientific">Aspergillus eucalypticola (strain CBS 122712 / IBT 29274)</name>
    <dbReference type="NCBI Taxonomy" id="1448314"/>
    <lineage>
        <taxon>Eukaryota</taxon>
        <taxon>Fungi</taxon>
        <taxon>Dikarya</taxon>
        <taxon>Ascomycota</taxon>
        <taxon>Pezizomycotina</taxon>
        <taxon>Eurotiomycetes</taxon>
        <taxon>Eurotiomycetidae</taxon>
        <taxon>Eurotiales</taxon>
        <taxon>Aspergillaceae</taxon>
        <taxon>Aspergillus</taxon>
        <taxon>Aspergillus subgen. Circumdati</taxon>
    </lineage>
</organism>
<dbReference type="VEuPathDB" id="FungiDB:BO83DRAFT_376404"/>
<comment type="caution">
    <text evidence="2">The sequence shown here is derived from an EMBL/GenBank/DDBJ whole genome shotgun (WGS) entry which is preliminary data.</text>
</comment>
<keyword evidence="3" id="KW-1185">Reference proteome</keyword>
<dbReference type="EMBL" id="MSFU01000006">
    <property type="protein sequence ID" value="PWY78868.1"/>
    <property type="molecule type" value="Genomic_DNA"/>
</dbReference>
<accession>A0A317W129</accession>
<feature type="region of interest" description="Disordered" evidence="1">
    <location>
        <begin position="1"/>
        <end position="54"/>
    </location>
</feature>
<protein>
    <submittedName>
        <fullName evidence="2">Uncharacterized protein</fullName>
    </submittedName>
</protein>
<name>A0A317W129_ASPEC</name>
<dbReference type="OrthoDB" id="4472881at2759"/>